<dbReference type="InterPro" id="IPR051869">
    <property type="entry name" value="STARD3"/>
</dbReference>
<dbReference type="PANTHER" id="PTHR46121">
    <property type="entry name" value="STEROIDOGENIC ACUTE REGULATORY PROTEIN-LIKE"/>
    <property type="match status" value="1"/>
</dbReference>
<dbReference type="OrthoDB" id="74575at2759"/>
<protein>
    <submittedName>
        <fullName evidence="1">Uncharacterized protein</fullName>
    </submittedName>
</protein>
<organism evidence="1">
    <name type="scientific">Cyprideis torosa</name>
    <dbReference type="NCBI Taxonomy" id="163714"/>
    <lineage>
        <taxon>Eukaryota</taxon>
        <taxon>Metazoa</taxon>
        <taxon>Ecdysozoa</taxon>
        <taxon>Arthropoda</taxon>
        <taxon>Crustacea</taxon>
        <taxon>Oligostraca</taxon>
        <taxon>Ostracoda</taxon>
        <taxon>Podocopa</taxon>
        <taxon>Podocopida</taxon>
        <taxon>Cytherocopina</taxon>
        <taxon>Cytheroidea</taxon>
        <taxon>Cytherideidae</taxon>
        <taxon>Cyprideis</taxon>
    </lineage>
</organism>
<evidence type="ECO:0000313" key="1">
    <source>
        <dbReference type="EMBL" id="CAD7231551.1"/>
    </source>
</evidence>
<accession>A0A7R8ZNV3</accession>
<dbReference type="GO" id="GO:0099044">
    <property type="term" value="P:vesicle tethering to endoplasmic reticulum"/>
    <property type="evidence" value="ECO:0007669"/>
    <property type="project" value="TreeGrafter"/>
</dbReference>
<dbReference type="Gene3D" id="3.30.530.20">
    <property type="match status" value="1"/>
</dbReference>
<dbReference type="GO" id="GO:0015485">
    <property type="term" value="F:cholesterol binding"/>
    <property type="evidence" value="ECO:0007669"/>
    <property type="project" value="TreeGrafter"/>
</dbReference>
<reference evidence="1" key="1">
    <citation type="submission" date="2020-11" db="EMBL/GenBank/DDBJ databases">
        <authorList>
            <person name="Tran Van P."/>
        </authorList>
    </citation>
    <scope>NUCLEOTIDE SEQUENCE</scope>
</reference>
<proteinExistence type="predicted"/>
<dbReference type="EMBL" id="OB663626">
    <property type="protein sequence ID" value="CAD7231551.1"/>
    <property type="molecule type" value="Genomic_DNA"/>
</dbReference>
<gene>
    <name evidence="1" type="ORF">CTOB1V02_LOCUS9398</name>
</gene>
<dbReference type="AlphaFoldDB" id="A0A7R8ZNV3"/>
<name>A0A7R8ZNV3_9CRUS</name>
<dbReference type="GO" id="GO:0031902">
    <property type="term" value="C:late endosome membrane"/>
    <property type="evidence" value="ECO:0007669"/>
    <property type="project" value="TreeGrafter"/>
</dbReference>
<dbReference type="GO" id="GO:0140284">
    <property type="term" value="C:endoplasmic reticulum-endosome membrane contact site"/>
    <property type="evidence" value="ECO:0007669"/>
    <property type="project" value="TreeGrafter"/>
</dbReference>
<dbReference type="GO" id="GO:0030301">
    <property type="term" value="P:cholesterol transport"/>
    <property type="evidence" value="ECO:0007669"/>
    <property type="project" value="TreeGrafter"/>
</dbReference>
<dbReference type="GO" id="GO:0005789">
    <property type="term" value="C:endoplasmic reticulum membrane"/>
    <property type="evidence" value="ECO:0007669"/>
    <property type="project" value="TreeGrafter"/>
</dbReference>
<dbReference type="SUPFAM" id="SSF55961">
    <property type="entry name" value="Bet v1-like"/>
    <property type="match status" value="1"/>
</dbReference>
<dbReference type="GO" id="GO:0005765">
    <property type="term" value="C:lysosomal membrane"/>
    <property type="evidence" value="ECO:0007669"/>
    <property type="project" value="TreeGrafter"/>
</dbReference>
<sequence>MAVSAYNTLDEFRAYWLEGQRVFNTVNAMFQSESMKWRLQKFKAKTPGLKFYYFNSKQYRRRIFMTEALFPISPLGLSNVFWEEGKDMPEWNPNVLKAGNLMDIGTKARATYQISKGAGAISSREFLNVNFKDKVANGTGFLVAYASIPSFPGYTPSKDYVT</sequence>
<dbReference type="InterPro" id="IPR023393">
    <property type="entry name" value="START-like_dom_sf"/>
</dbReference>
<dbReference type="PANTHER" id="PTHR46121:SF1">
    <property type="entry name" value="STARD3 N-TERMINAL-LIKE PROTEIN"/>
    <property type="match status" value="1"/>
</dbReference>